<accession>A0A0X8VBT6</accession>
<dbReference type="Proteomes" id="UP000068026">
    <property type="component" value="Chromosome"/>
</dbReference>
<feature type="transmembrane region" description="Helical" evidence="1">
    <location>
        <begin position="55"/>
        <end position="74"/>
    </location>
</feature>
<name>A0A0X8VBT6_ANAPI</name>
<dbReference type="KEGG" id="cpro:CPRO_04200"/>
<gene>
    <name evidence="2" type="ORF">CPRO_04200</name>
    <name evidence="3" type="ORF">SAMN02745151_01804</name>
</gene>
<dbReference type="Proteomes" id="UP000184204">
    <property type="component" value="Unassembled WGS sequence"/>
</dbReference>
<reference evidence="4" key="2">
    <citation type="submission" date="2016-01" db="EMBL/GenBank/DDBJ databases">
        <authorList>
            <person name="Poehlein A."/>
            <person name="Schlien K."/>
            <person name="Gottschalk G."/>
            <person name="Buckel W."/>
            <person name="Daniel R."/>
        </authorList>
    </citation>
    <scope>NUCLEOTIDE SEQUENCE [LARGE SCALE GENOMIC DNA]</scope>
    <source>
        <strain evidence="4">X2</strain>
    </source>
</reference>
<organism evidence="3 5">
    <name type="scientific">Anaerotignum propionicum DSM 1682</name>
    <dbReference type="NCBI Taxonomy" id="991789"/>
    <lineage>
        <taxon>Bacteria</taxon>
        <taxon>Bacillati</taxon>
        <taxon>Bacillota</taxon>
        <taxon>Clostridia</taxon>
        <taxon>Lachnospirales</taxon>
        <taxon>Anaerotignaceae</taxon>
        <taxon>Anaerotignum</taxon>
    </lineage>
</organism>
<feature type="transmembrane region" description="Helical" evidence="1">
    <location>
        <begin position="81"/>
        <end position="102"/>
    </location>
</feature>
<reference evidence="3" key="4">
    <citation type="submission" date="2016-11" db="EMBL/GenBank/DDBJ databases">
        <authorList>
            <person name="Varghese N."/>
            <person name="Submissions S."/>
        </authorList>
    </citation>
    <scope>NUCLEOTIDE SEQUENCE</scope>
    <source>
        <strain evidence="3">DSM 1682</strain>
    </source>
</reference>
<dbReference type="EMBL" id="CP014223">
    <property type="protein sequence ID" value="AMJ40029.1"/>
    <property type="molecule type" value="Genomic_DNA"/>
</dbReference>
<proteinExistence type="predicted"/>
<keyword evidence="1" id="KW-0472">Membrane</keyword>
<reference evidence="2 4" key="1">
    <citation type="journal article" date="2016" name="Genome Announc.">
        <title>Complete Genome Sequence of the Amino Acid-Fermenting Clostridium propionicum X2 (DSM 1682).</title>
        <authorList>
            <person name="Poehlein A."/>
            <person name="Schlien K."/>
            <person name="Chowdhury N.P."/>
            <person name="Gottschalk G."/>
            <person name="Buckel W."/>
            <person name="Daniel R."/>
        </authorList>
    </citation>
    <scope>NUCLEOTIDE SEQUENCE [LARGE SCALE GENOMIC DNA]</scope>
    <source>
        <strain evidence="2 4">X2</strain>
    </source>
</reference>
<dbReference type="Pfam" id="PF12670">
    <property type="entry name" value="DUF3792"/>
    <property type="match status" value="1"/>
</dbReference>
<evidence type="ECO:0000313" key="3">
    <source>
        <dbReference type="EMBL" id="SHE79010.1"/>
    </source>
</evidence>
<evidence type="ECO:0000313" key="5">
    <source>
        <dbReference type="Proteomes" id="UP000184204"/>
    </source>
</evidence>
<feature type="transmembrane region" description="Helical" evidence="1">
    <location>
        <begin position="21"/>
        <end position="43"/>
    </location>
</feature>
<dbReference type="EMBL" id="FQUA01000007">
    <property type="protein sequence ID" value="SHE79010.1"/>
    <property type="molecule type" value="Genomic_DNA"/>
</dbReference>
<evidence type="ECO:0000313" key="4">
    <source>
        <dbReference type="Proteomes" id="UP000068026"/>
    </source>
</evidence>
<dbReference type="AlphaFoldDB" id="A0A0X8VBT6"/>
<sequence>MKKIQKKRDVMEKQGDQSWTCMAKGMAVAYGITCIFFIAYGLILTYTSVSEQSLPMVALVCTALSSAVAGYDWAKCRKKKGLMMGLGAGLLYAAILFLVTALASDTFTMGMSKIMTLIVALAGGGIGGIFGVNGKK</sequence>
<protein>
    <submittedName>
        <fullName evidence="3">Membrane protein, TIGR04086 family</fullName>
    </submittedName>
</protein>
<keyword evidence="4" id="KW-1185">Reference proteome</keyword>
<evidence type="ECO:0000313" key="2">
    <source>
        <dbReference type="EMBL" id="AMJ40029.1"/>
    </source>
</evidence>
<feature type="transmembrane region" description="Helical" evidence="1">
    <location>
        <begin position="114"/>
        <end position="132"/>
    </location>
</feature>
<dbReference type="NCBIfam" id="TIGR04086">
    <property type="entry name" value="TIGR04086_membr"/>
    <property type="match status" value="1"/>
</dbReference>
<evidence type="ECO:0000256" key="1">
    <source>
        <dbReference type="SAM" id="Phobius"/>
    </source>
</evidence>
<keyword evidence="1" id="KW-1133">Transmembrane helix</keyword>
<keyword evidence="1" id="KW-0812">Transmembrane</keyword>
<dbReference type="InterPro" id="IPR023804">
    <property type="entry name" value="DUF3792_TM"/>
</dbReference>
<reference evidence="5" key="3">
    <citation type="submission" date="2016-11" db="EMBL/GenBank/DDBJ databases">
        <authorList>
            <person name="Jaros S."/>
            <person name="Januszkiewicz K."/>
            <person name="Wedrychowicz H."/>
        </authorList>
    </citation>
    <scope>NUCLEOTIDE SEQUENCE [LARGE SCALE GENOMIC DNA]</scope>
    <source>
        <strain evidence="5">DSM 1682</strain>
    </source>
</reference>